<dbReference type="InterPro" id="IPR029063">
    <property type="entry name" value="SAM-dependent_MTases_sf"/>
</dbReference>
<protein>
    <submittedName>
        <fullName evidence="1">Uncharacterized protein</fullName>
    </submittedName>
</protein>
<organism evidence="1 2">
    <name type="scientific">Brevundimonas diminuta</name>
    <name type="common">Pseudomonas diminuta</name>
    <dbReference type="NCBI Taxonomy" id="293"/>
    <lineage>
        <taxon>Bacteria</taxon>
        <taxon>Pseudomonadati</taxon>
        <taxon>Pseudomonadota</taxon>
        <taxon>Alphaproteobacteria</taxon>
        <taxon>Caulobacterales</taxon>
        <taxon>Caulobacteraceae</taxon>
        <taxon>Brevundimonas</taxon>
    </lineage>
</organism>
<proteinExistence type="predicted"/>
<evidence type="ECO:0000313" key="2">
    <source>
        <dbReference type="Proteomes" id="UP000197024"/>
    </source>
</evidence>
<dbReference type="AlphaFoldDB" id="A0A1Z3LYT8"/>
<dbReference type="EMBL" id="CP021995">
    <property type="protein sequence ID" value="ASD27352.1"/>
    <property type="molecule type" value="Genomic_DNA"/>
</dbReference>
<dbReference type="CDD" id="cd02440">
    <property type="entry name" value="AdoMet_MTases"/>
    <property type="match status" value="1"/>
</dbReference>
<sequence length="207" mass="22653">MRSGGHVSALIAAGGHGLDAFCGNGYGAELLSRTRTVLGLDGSSEAVAFTNQHFKSPRTLYAHAYWPFEWPHETYDFVVSLESLEHVPDGDLFFAALVRSIKPGGHLIFSTPNEDLLPHASTGNHFHFRHYTLAESLDLARNAKLDIVAWASQDCYQIDDGRQGALLHESQFRLKPKIAGQFTIIASASQSRDSFACAGLFPSHKPS</sequence>
<name>A0A1Z3LYT8_BREDI</name>
<reference evidence="1 2" key="1">
    <citation type="submission" date="2017-06" db="EMBL/GenBank/DDBJ databases">
        <title>Biodegradation of gentamicin by bacterial consortia AMQD4 in synthetic medium and raw gentamicin sewage.</title>
        <authorList>
            <person name="Chang H."/>
            <person name="Feng Y."/>
            <person name="Li Z."/>
            <person name="Xue J."/>
            <person name="Cheng D."/>
        </authorList>
    </citation>
    <scope>NUCLEOTIDE SEQUENCE [LARGE SCALE GENOMIC DNA]</scope>
    <source>
        <strain evidence="1 2">BZC3</strain>
    </source>
</reference>
<dbReference type="Proteomes" id="UP000197024">
    <property type="component" value="Chromosome"/>
</dbReference>
<dbReference type="Pfam" id="PF13489">
    <property type="entry name" value="Methyltransf_23"/>
    <property type="match status" value="1"/>
</dbReference>
<dbReference type="SUPFAM" id="SSF53335">
    <property type="entry name" value="S-adenosyl-L-methionine-dependent methyltransferases"/>
    <property type="match status" value="1"/>
</dbReference>
<gene>
    <name evidence="1" type="ORF">CD943_10920</name>
</gene>
<dbReference type="PANTHER" id="PTHR43861">
    <property type="entry name" value="TRANS-ACONITATE 2-METHYLTRANSFERASE-RELATED"/>
    <property type="match status" value="1"/>
</dbReference>
<evidence type="ECO:0000313" key="1">
    <source>
        <dbReference type="EMBL" id="ASD27352.1"/>
    </source>
</evidence>
<accession>A0A1Z3LYT8</accession>
<dbReference type="Gene3D" id="3.40.50.150">
    <property type="entry name" value="Vaccinia Virus protein VP39"/>
    <property type="match status" value="1"/>
</dbReference>
<reference evidence="1 2" key="2">
    <citation type="submission" date="2017-06" db="EMBL/GenBank/DDBJ databases">
        <authorList>
            <person name="Kim H.J."/>
            <person name="Triplett B.A."/>
        </authorList>
    </citation>
    <scope>NUCLEOTIDE SEQUENCE [LARGE SCALE GENOMIC DNA]</scope>
    <source>
        <strain evidence="1 2">BZC3</strain>
    </source>
</reference>